<accession>A0AA37H1W1</accession>
<sequence length="133" mass="13535">MTPGSEGSHVGALARPGRHGPDNVPAPAGGPPKVTTGGRLRPAARGTRGTRAQVLATDSPAALTPRSPAEPVRSTESHYGAPSLPPTTVLPGSFNREYKRGSIDNGGRVSTAALNRPAVQTHPAPDLPPGHAH</sequence>
<feature type="compositionally biased region" description="Low complexity" evidence="1">
    <location>
        <begin position="35"/>
        <end position="52"/>
    </location>
</feature>
<dbReference type="AlphaFoldDB" id="A0AA37H1W1"/>
<protein>
    <submittedName>
        <fullName evidence="2">Uncharacterized protein</fullName>
    </submittedName>
</protein>
<name>A0AA37H1W1_9PEZI</name>
<feature type="region of interest" description="Disordered" evidence="1">
    <location>
        <begin position="1"/>
        <end position="133"/>
    </location>
</feature>
<evidence type="ECO:0000313" key="2">
    <source>
        <dbReference type="EMBL" id="GJC90068.1"/>
    </source>
</evidence>
<evidence type="ECO:0000256" key="1">
    <source>
        <dbReference type="SAM" id="MobiDB-lite"/>
    </source>
</evidence>
<proteinExistence type="predicted"/>
<dbReference type="EMBL" id="BPPX01000048">
    <property type="protein sequence ID" value="GJC90068.1"/>
    <property type="molecule type" value="Genomic_DNA"/>
</dbReference>
<dbReference type="Proteomes" id="UP001055172">
    <property type="component" value="Unassembled WGS sequence"/>
</dbReference>
<gene>
    <name evidence="2" type="ORF">ColLi_12906</name>
</gene>
<evidence type="ECO:0000313" key="3">
    <source>
        <dbReference type="Proteomes" id="UP001055172"/>
    </source>
</evidence>
<keyword evidence="3" id="KW-1185">Reference proteome</keyword>
<organism evidence="2 3">
    <name type="scientific">Colletotrichum liriopes</name>
    <dbReference type="NCBI Taxonomy" id="708192"/>
    <lineage>
        <taxon>Eukaryota</taxon>
        <taxon>Fungi</taxon>
        <taxon>Dikarya</taxon>
        <taxon>Ascomycota</taxon>
        <taxon>Pezizomycotina</taxon>
        <taxon>Sordariomycetes</taxon>
        <taxon>Hypocreomycetidae</taxon>
        <taxon>Glomerellales</taxon>
        <taxon>Glomerellaceae</taxon>
        <taxon>Colletotrichum</taxon>
        <taxon>Colletotrichum spaethianum species complex</taxon>
    </lineage>
</organism>
<comment type="caution">
    <text evidence="2">The sequence shown here is derived from an EMBL/GenBank/DDBJ whole genome shotgun (WGS) entry which is preliminary data.</text>
</comment>
<reference evidence="2 3" key="1">
    <citation type="submission" date="2021-07" db="EMBL/GenBank/DDBJ databases">
        <title>Genome data of Colletotrichum spaethianum.</title>
        <authorList>
            <person name="Utami Y.D."/>
            <person name="Hiruma K."/>
        </authorList>
    </citation>
    <scope>NUCLEOTIDE SEQUENCE [LARGE SCALE GENOMIC DNA]</scope>
    <source>
        <strain evidence="2 3">MAFF 242679</strain>
    </source>
</reference>